<reference evidence="2 4" key="2">
    <citation type="submission" date="2019-03" db="EMBL/GenBank/DDBJ databases">
        <authorList>
            <person name="He R.-H."/>
        </authorList>
    </citation>
    <scope>NUCLEOTIDE SEQUENCE [LARGE SCALE GENOMIC DNA]</scope>
    <source>
        <strain evidence="2 4">DSM 19624</strain>
    </source>
</reference>
<dbReference type="EMBL" id="SOPX01000002">
    <property type="protein sequence ID" value="TFB31735.1"/>
    <property type="molecule type" value="Genomic_DNA"/>
</dbReference>
<dbReference type="OrthoDB" id="1143974at2"/>
<evidence type="ECO:0000313" key="1">
    <source>
        <dbReference type="EMBL" id="RLJ80462.1"/>
    </source>
</evidence>
<name>A0A497YA92_9SPHI</name>
<gene>
    <name evidence="1" type="ORF">BCL90_1237</name>
    <name evidence="2" type="ORF">E3V97_14225</name>
</gene>
<dbReference type="Proteomes" id="UP000297429">
    <property type="component" value="Unassembled WGS sequence"/>
</dbReference>
<reference evidence="1 3" key="1">
    <citation type="submission" date="2018-10" db="EMBL/GenBank/DDBJ databases">
        <title>Genomic Encyclopedia of Archaeal and Bacterial Type Strains, Phase II (KMG-II): from individual species to whole genera.</title>
        <authorList>
            <person name="Goeker M."/>
        </authorList>
    </citation>
    <scope>NUCLEOTIDE SEQUENCE [LARGE SCALE GENOMIC DNA]</scope>
    <source>
        <strain evidence="1 3">DSM 19624</strain>
    </source>
</reference>
<keyword evidence="4" id="KW-1185">Reference proteome</keyword>
<sequence>MKTIKIMLLIFMISLSSCYSTKKLIRENNFKISDFDKNKFNGIYSNGLKDSLPKKLWTTLKSSYSDKPTTLNQENHNVKLTLLDNENINIKLLNETDENVIEEFNLKGKIKDNFFSIDKKQTLYPFFPIFYLNNETKTIIGNDCNGNLILVTGKVNEAIIFIFSGGNRSVDNDQFKRVEKK</sequence>
<dbReference type="RefSeq" id="WP_134380589.1">
    <property type="nucleotide sequence ID" value="NZ_RCCK01000010.1"/>
</dbReference>
<proteinExistence type="predicted"/>
<dbReference type="EMBL" id="RCCK01000010">
    <property type="protein sequence ID" value="RLJ80462.1"/>
    <property type="molecule type" value="Genomic_DNA"/>
</dbReference>
<organism evidence="1 3">
    <name type="scientific">Pedobacter alluvionis</name>
    <dbReference type="NCBI Taxonomy" id="475253"/>
    <lineage>
        <taxon>Bacteria</taxon>
        <taxon>Pseudomonadati</taxon>
        <taxon>Bacteroidota</taxon>
        <taxon>Sphingobacteriia</taxon>
        <taxon>Sphingobacteriales</taxon>
        <taxon>Sphingobacteriaceae</taxon>
        <taxon>Pedobacter</taxon>
    </lineage>
</organism>
<evidence type="ECO:0000313" key="2">
    <source>
        <dbReference type="EMBL" id="TFB31735.1"/>
    </source>
</evidence>
<dbReference type="PROSITE" id="PS51257">
    <property type="entry name" value="PROKAR_LIPOPROTEIN"/>
    <property type="match status" value="1"/>
</dbReference>
<protein>
    <recommendedName>
        <fullName evidence="5">Lipoprotein</fullName>
    </recommendedName>
</protein>
<comment type="caution">
    <text evidence="1">The sequence shown here is derived from an EMBL/GenBank/DDBJ whole genome shotgun (WGS) entry which is preliminary data.</text>
</comment>
<evidence type="ECO:0008006" key="5">
    <source>
        <dbReference type="Google" id="ProtNLM"/>
    </source>
</evidence>
<dbReference type="AlphaFoldDB" id="A0A497YA92"/>
<evidence type="ECO:0000313" key="4">
    <source>
        <dbReference type="Proteomes" id="UP000297429"/>
    </source>
</evidence>
<evidence type="ECO:0000313" key="3">
    <source>
        <dbReference type="Proteomes" id="UP000273898"/>
    </source>
</evidence>
<dbReference type="Proteomes" id="UP000273898">
    <property type="component" value="Unassembled WGS sequence"/>
</dbReference>
<accession>A0A497YA92</accession>